<proteinExistence type="predicted"/>
<dbReference type="Proteomes" id="UP000325785">
    <property type="component" value="Plasmid pRIdsm_01"/>
</dbReference>
<feature type="transmembrane region" description="Helical" evidence="2">
    <location>
        <begin position="175"/>
        <end position="196"/>
    </location>
</feature>
<feature type="compositionally biased region" description="Basic and acidic residues" evidence="1">
    <location>
        <begin position="208"/>
        <end position="220"/>
    </location>
</feature>
<keyword evidence="4" id="KW-0614">Plasmid</keyword>
<dbReference type="AlphaFoldDB" id="A0A0T5NUT3"/>
<dbReference type="OrthoDB" id="7853925at2"/>
<evidence type="ECO:0000313" key="3">
    <source>
        <dbReference type="EMBL" id="KRS12682.1"/>
    </source>
</evidence>
<dbReference type="PATRIC" id="fig|540747.5.peg.4754"/>
<keyword evidence="2" id="KW-1133">Transmembrane helix</keyword>
<sequence>MEAARAVNLGVGKGDMAARVQRVLTLEESDRKAWSKWKDSQKAIDKLDDDALLKKDEIKRAELEFERLTSSLPLSDRSVEGVRTALPQLRNLLRLHTDHQRLDERIVALQQAISALSDGAERLAKILGATEDQGGREPIQTIDQARLRLAVPSAVLRFHCAAGSKRALVGWRKRVSFSFWWIIGGVVLVILGIGAWKPSKTTRHRRHHDEARPSIKEAKPKGPSRATQRRLRAPVSMGWEVHEFGDNAPAGDWVQWKIGSGWFDVQGLFNRKEAVREFLRLAAQADERGEPFGALLKPEPDNKHDKNAMQVIGILGPHEAPTSRVFLGYVPADAVAEVASFPEGMPIAVELKKSRIGEVDVILNCAGLWPPAKQRRELGFEKAPSKPVTRVDENALEKLDQLIERMNAMPALTAKQAAARQKTNRIDFIEDDDATIQRKLAELEADRSPSVLEDPDGIKQYDNDLAKQVEIVSEGLDGWERSGMTPAPYYSYRIAVILSKQKEVEREKAFLAAWCRHFSEIGIGQRYADLVERARKKGAIPPA</sequence>
<organism evidence="3 5">
    <name type="scientific">Roseovarius indicus</name>
    <dbReference type="NCBI Taxonomy" id="540747"/>
    <lineage>
        <taxon>Bacteria</taxon>
        <taxon>Pseudomonadati</taxon>
        <taxon>Pseudomonadota</taxon>
        <taxon>Alphaproteobacteria</taxon>
        <taxon>Rhodobacterales</taxon>
        <taxon>Roseobacteraceae</taxon>
        <taxon>Roseovarius</taxon>
    </lineage>
</organism>
<gene>
    <name evidence="4" type="ORF">RIdsm_05387</name>
    <name evidence="3" type="ORF">XM52_28115</name>
</gene>
<feature type="region of interest" description="Disordered" evidence="1">
    <location>
        <begin position="201"/>
        <end position="230"/>
    </location>
</feature>
<reference evidence="4 6" key="2">
    <citation type="submission" date="2018-08" db="EMBL/GenBank/DDBJ databases">
        <title>Genetic Globetrotter - A new plasmid hitch-hiking vast phylogenetic and geographic distances.</title>
        <authorList>
            <person name="Vollmers J."/>
            <person name="Petersen J."/>
        </authorList>
    </citation>
    <scope>NUCLEOTIDE SEQUENCE [LARGE SCALE GENOMIC DNA]</scope>
    <source>
        <strain evidence="4 6">DSM 26383</strain>
        <plasmid evidence="4">pRIdsm_01</plasmid>
        <plasmid evidence="6">pridsm_01</plasmid>
    </source>
</reference>
<keyword evidence="2" id="KW-0812">Transmembrane</keyword>
<dbReference type="EMBL" id="LAXI01000041">
    <property type="protein sequence ID" value="KRS12682.1"/>
    <property type="molecule type" value="Genomic_DNA"/>
</dbReference>
<keyword evidence="2" id="KW-0472">Membrane</keyword>
<keyword evidence="5" id="KW-1185">Reference proteome</keyword>
<evidence type="ECO:0000256" key="1">
    <source>
        <dbReference type="SAM" id="MobiDB-lite"/>
    </source>
</evidence>
<reference evidence="3 5" key="1">
    <citation type="submission" date="2015-04" db="EMBL/GenBank/DDBJ databases">
        <title>The draft genome sequence of Roseovarius indicus B108T.</title>
        <authorList>
            <person name="Li G."/>
            <person name="Lai Q."/>
            <person name="Shao Z."/>
            <person name="Yan P."/>
        </authorList>
    </citation>
    <scope>NUCLEOTIDE SEQUENCE [LARGE SCALE GENOMIC DNA]</scope>
    <source>
        <strain evidence="3 5">B108</strain>
    </source>
</reference>
<evidence type="ECO:0000313" key="4">
    <source>
        <dbReference type="EMBL" id="QEW29542.1"/>
    </source>
</evidence>
<geneLocation type="plasmid" evidence="4">
    <name>pRIdsm_01</name>
</geneLocation>
<geneLocation type="plasmid" evidence="6">
    <name>pridsm_01</name>
</geneLocation>
<evidence type="ECO:0000313" key="6">
    <source>
        <dbReference type="Proteomes" id="UP000325785"/>
    </source>
</evidence>
<dbReference type="Proteomes" id="UP000051401">
    <property type="component" value="Unassembled WGS sequence"/>
</dbReference>
<dbReference type="RefSeq" id="WP_057821793.1">
    <property type="nucleotide sequence ID" value="NZ_CP031599.1"/>
</dbReference>
<evidence type="ECO:0000256" key="2">
    <source>
        <dbReference type="SAM" id="Phobius"/>
    </source>
</evidence>
<dbReference type="EMBL" id="CP031599">
    <property type="protein sequence ID" value="QEW29542.1"/>
    <property type="molecule type" value="Genomic_DNA"/>
</dbReference>
<accession>A0A0T5NUT3</accession>
<dbReference type="Gene3D" id="3.30.70.2330">
    <property type="match status" value="1"/>
</dbReference>
<name>A0A0T5NUT3_9RHOB</name>
<dbReference type="KEGG" id="rid:RIdsm_05387"/>
<evidence type="ECO:0000313" key="5">
    <source>
        <dbReference type="Proteomes" id="UP000051401"/>
    </source>
</evidence>
<protein>
    <submittedName>
        <fullName evidence="3">Uncharacterized protein</fullName>
    </submittedName>
</protein>